<dbReference type="OrthoDB" id="9181414at2"/>
<proteinExistence type="predicted"/>
<keyword evidence="2" id="KW-1185">Reference proteome</keyword>
<dbReference type="Proteomes" id="UP000278085">
    <property type="component" value="Unassembled WGS sequence"/>
</dbReference>
<evidence type="ECO:0000313" key="1">
    <source>
        <dbReference type="EMBL" id="RSZ57107.1"/>
    </source>
</evidence>
<name>A0A430HHU4_9BURK</name>
<protein>
    <submittedName>
        <fullName evidence="1">Uncharacterized protein</fullName>
    </submittedName>
</protein>
<comment type="caution">
    <text evidence="1">The sequence shown here is derived from an EMBL/GenBank/DDBJ whole genome shotgun (WGS) entry which is preliminary data.</text>
</comment>
<gene>
    <name evidence="1" type="ORF">EJB06_20480</name>
</gene>
<sequence length="246" mass="25984">MTTAEQISIAHLENQAFALMSRLHVILRRGQGRVTDIDYMRVDPGYCRHVLELANASGNDDLRQIAARLQEVYFGAGGLFVTVVKEPLLARAAVPAPAAPAAPAALSARPAGVQPVPVTGVDTDATAGLCPAGACHRSGHGLDSGTVSSRCLSSRCLSPEWTRTRQRDFVQPVPVTGVDTDATVGRGIKNVQPVPGTGVDTDSTAGPGIKKARIVCGLFCWLLLIRFRPFPVPPVGAPRRIRGIPA</sequence>
<reference evidence="1 2" key="1">
    <citation type="submission" date="2018-12" db="EMBL/GenBank/DDBJ databases">
        <authorList>
            <person name="Yang E."/>
        </authorList>
    </citation>
    <scope>NUCLEOTIDE SEQUENCE [LARGE SCALE GENOMIC DNA]</scope>
    <source>
        <strain evidence="1 2">SOD</strain>
    </source>
</reference>
<accession>A0A430HHU4</accession>
<organism evidence="1 2">
    <name type="scientific">Massilia atriviolacea</name>
    <dbReference type="NCBI Taxonomy" id="2495579"/>
    <lineage>
        <taxon>Bacteria</taxon>
        <taxon>Pseudomonadati</taxon>
        <taxon>Pseudomonadota</taxon>
        <taxon>Betaproteobacteria</taxon>
        <taxon>Burkholderiales</taxon>
        <taxon>Oxalobacteraceae</taxon>
        <taxon>Telluria group</taxon>
        <taxon>Massilia</taxon>
    </lineage>
</organism>
<dbReference type="RefSeq" id="WP_126075877.1">
    <property type="nucleotide sequence ID" value="NZ_RXLQ01000011.1"/>
</dbReference>
<evidence type="ECO:0000313" key="2">
    <source>
        <dbReference type="Proteomes" id="UP000278085"/>
    </source>
</evidence>
<dbReference type="EMBL" id="RXLQ01000011">
    <property type="protein sequence ID" value="RSZ57107.1"/>
    <property type="molecule type" value="Genomic_DNA"/>
</dbReference>
<dbReference type="AlphaFoldDB" id="A0A430HHU4"/>